<accession>A0A645HF57</accession>
<protein>
    <submittedName>
        <fullName evidence="1">Uncharacterized protein</fullName>
    </submittedName>
</protein>
<proteinExistence type="predicted"/>
<evidence type="ECO:0000313" key="1">
    <source>
        <dbReference type="EMBL" id="MPN34323.1"/>
    </source>
</evidence>
<comment type="caution">
    <text evidence="1">The sequence shown here is derived from an EMBL/GenBank/DDBJ whole genome shotgun (WGS) entry which is preliminary data.</text>
</comment>
<name>A0A645HF57_9ZZZZ</name>
<dbReference type="AlphaFoldDB" id="A0A645HF57"/>
<gene>
    <name evidence="1" type="ORF">SDC9_181816</name>
</gene>
<reference evidence="1" key="1">
    <citation type="submission" date="2019-08" db="EMBL/GenBank/DDBJ databases">
        <authorList>
            <person name="Kucharzyk K."/>
            <person name="Murdoch R.W."/>
            <person name="Higgins S."/>
            <person name="Loffler F."/>
        </authorList>
    </citation>
    <scope>NUCLEOTIDE SEQUENCE</scope>
</reference>
<organism evidence="1">
    <name type="scientific">bioreactor metagenome</name>
    <dbReference type="NCBI Taxonomy" id="1076179"/>
    <lineage>
        <taxon>unclassified sequences</taxon>
        <taxon>metagenomes</taxon>
        <taxon>ecological metagenomes</taxon>
    </lineage>
</organism>
<sequence>MDWDQPLLAFGGKTGFELAVEAYASFHLSQHRYEQYHVEPRDGRHSSYRFGLYYSAVGPDIAKNDLMENIPLY</sequence>
<dbReference type="EMBL" id="VSSQ01087299">
    <property type="protein sequence ID" value="MPN34323.1"/>
    <property type="molecule type" value="Genomic_DNA"/>
</dbReference>